<reference evidence="1" key="1">
    <citation type="submission" date="2013-07" db="EMBL/GenBank/DDBJ databases">
        <title>The genome of Eucalyptus grandis.</title>
        <authorList>
            <person name="Schmutz J."/>
            <person name="Hayes R."/>
            <person name="Myburg A."/>
            <person name="Tuskan G."/>
            <person name="Grattapaglia D."/>
            <person name="Rokhsar D.S."/>
        </authorList>
    </citation>
    <scope>NUCLEOTIDE SEQUENCE</scope>
    <source>
        <tissue evidence="1">Leaf extractions</tissue>
    </source>
</reference>
<proteinExistence type="predicted"/>
<evidence type="ECO:0000313" key="1">
    <source>
        <dbReference type="EMBL" id="KCW81949.1"/>
    </source>
</evidence>
<name>A0A059CUT3_EUCGR</name>
<organism evidence="1">
    <name type="scientific">Eucalyptus grandis</name>
    <name type="common">Flooded gum</name>
    <dbReference type="NCBI Taxonomy" id="71139"/>
    <lineage>
        <taxon>Eukaryota</taxon>
        <taxon>Viridiplantae</taxon>
        <taxon>Streptophyta</taxon>
        <taxon>Embryophyta</taxon>
        <taxon>Tracheophyta</taxon>
        <taxon>Spermatophyta</taxon>
        <taxon>Magnoliopsida</taxon>
        <taxon>eudicotyledons</taxon>
        <taxon>Gunneridae</taxon>
        <taxon>Pentapetalae</taxon>
        <taxon>rosids</taxon>
        <taxon>malvids</taxon>
        <taxon>Myrtales</taxon>
        <taxon>Myrtaceae</taxon>
        <taxon>Myrtoideae</taxon>
        <taxon>Eucalypteae</taxon>
        <taxon>Eucalyptus</taxon>
    </lineage>
</organism>
<dbReference type="EMBL" id="KK198755">
    <property type="protein sequence ID" value="KCW81949.1"/>
    <property type="molecule type" value="Genomic_DNA"/>
</dbReference>
<sequence length="105" mass="12435">MFISNGQGRITPKFKSKCSPFFYPTNMHLGHETLVLKQSSKESEPKRVIYSFKAITIIQVCKQHSQSNKMKTTHFKWLNFKNLQLRTQVLNNCKQILKKRFSHFE</sequence>
<dbReference type="Gramene" id="KCW81949">
    <property type="protein sequence ID" value="KCW81949"/>
    <property type="gene ID" value="EUGRSUZ_C03315"/>
</dbReference>
<protein>
    <submittedName>
        <fullName evidence="1">Uncharacterized protein</fullName>
    </submittedName>
</protein>
<accession>A0A059CUT3</accession>
<gene>
    <name evidence="1" type="ORF">EUGRSUZ_C03315</name>
</gene>
<dbReference type="AlphaFoldDB" id="A0A059CUT3"/>
<dbReference type="InParanoid" id="A0A059CUT3"/>